<comment type="similarity">
    <text evidence="4">Belongs to the PqqD family.</text>
</comment>
<dbReference type="NCBIfam" id="TIGR03859">
    <property type="entry name" value="PQQ_PqqD"/>
    <property type="match status" value="1"/>
</dbReference>
<dbReference type="HAMAP" id="MF_00655">
    <property type="entry name" value="PQQ_syn_PqqD"/>
    <property type="match status" value="1"/>
</dbReference>
<name>A0A553JJS2_SHEHA</name>
<sequence length="90" mass="10280">MTHAPNVPKMNTLFRLQFEKAQGCFVLLYPEGMVKLNDSAAEILQQIDGLTSVDEIQHQLQQKFPQAGDIRDDIEEFLATAQAKRWISYV</sequence>
<dbReference type="InterPro" id="IPR008792">
    <property type="entry name" value="PQQD"/>
</dbReference>
<dbReference type="Pfam" id="PF05402">
    <property type="entry name" value="PqqD"/>
    <property type="match status" value="1"/>
</dbReference>
<evidence type="ECO:0000256" key="4">
    <source>
        <dbReference type="HAMAP-Rule" id="MF_00655"/>
    </source>
</evidence>
<comment type="pathway">
    <text evidence="1 4">Cofactor biosynthesis; pyrroloquinoline quinone biosynthesis.</text>
</comment>
<keyword evidence="6" id="KW-1185">Reference proteome</keyword>
<organism evidence="5 6">
    <name type="scientific">Shewanella hanedai</name>
    <name type="common">Alteromonas hanedai</name>
    <dbReference type="NCBI Taxonomy" id="25"/>
    <lineage>
        <taxon>Bacteria</taxon>
        <taxon>Pseudomonadati</taxon>
        <taxon>Pseudomonadota</taxon>
        <taxon>Gammaproteobacteria</taxon>
        <taxon>Alteromonadales</taxon>
        <taxon>Shewanellaceae</taxon>
        <taxon>Shewanella</taxon>
    </lineage>
</organism>
<dbReference type="InterPro" id="IPR041881">
    <property type="entry name" value="PqqD_sf"/>
</dbReference>
<proteinExistence type="inferred from homology"/>
<accession>A0A553JJS2</accession>
<evidence type="ECO:0000256" key="1">
    <source>
        <dbReference type="ARBA" id="ARBA00004886"/>
    </source>
</evidence>
<dbReference type="OrthoDB" id="7356791at2"/>
<dbReference type="Proteomes" id="UP000318126">
    <property type="component" value="Unassembled WGS sequence"/>
</dbReference>
<dbReference type="RefSeq" id="WP_144041804.1">
    <property type="nucleotide sequence ID" value="NZ_BMPL01000027.1"/>
</dbReference>
<comment type="caution">
    <text evidence="5">The sequence shown here is derived from an EMBL/GenBank/DDBJ whole genome shotgun (WGS) entry which is preliminary data.</text>
</comment>
<evidence type="ECO:0000313" key="6">
    <source>
        <dbReference type="Proteomes" id="UP000318126"/>
    </source>
</evidence>
<evidence type="ECO:0000256" key="3">
    <source>
        <dbReference type="ARBA" id="ARBA00022905"/>
    </source>
</evidence>
<protein>
    <recommendedName>
        <fullName evidence="4">PqqA binding protein</fullName>
    </recommendedName>
    <alternativeName>
        <fullName evidence="4">Coenzyme PQQ synthesis protein D</fullName>
    </alternativeName>
    <alternativeName>
        <fullName evidence="4">Pyrroloquinoline quinone biosynthesis protein D</fullName>
    </alternativeName>
</protein>
<keyword evidence="3 4" id="KW-0884">PQQ biosynthesis</keyword>
<gene>
    <name evidence="4 5" type="primary">pqqD</name>
    <name evidence="5" type="ORF">FN961_19250</name>
</gene>
<dbReference type="NCBIfam" id="NF002535">
    <property type="entry name" value="PRK02079.1"/>
    <property type="match status" value="1"/>
</dbReference>
<evidence type="ECO:0000256" key="2">
    <source>
        <dbReference type="ARBA" id="ARBA00011741"/>
    </source>
</evidence>
<dbReference type="GO" id="GO:0018189">
    <property type="term" value="P:pyrroloquinoline quinone biosynthetic process"/>
    <property type="evidence" value="ECO:0007669"/>
    <property type="project" value="UniProtKB-UniRule"/>
</dbReference>
<dbReference type="UniPathway" id="UPA00539"/>
<dbReference type="GO" id="GO:0048038">
    <property type="term" value="F:quinone binding"/>
    <property type="evidence" value="ECO:0007669"/>
    <property type="project" value="InterPro"/>
</dbReference>
<dbReference type="InterPro" id="IPR022479">
    <property type="entry name" value="PqqD_bac"/>
</dbReference>
<dbReference type="EMBL" id="VKGK01000028">
    <property type="protein sequence ID" value="TRY12712.1"/>
    <property type="molecule type" value="Genomic_DNA"/>
</dbReference>
<dbReference type="Gene3D" id="1.10.10.1150">
    <property type="entry name" value="Coenzyme PQQ synthesis protein D (PqqD)"/>
    <property type="match status" value="1"/>
</dbReference>
<dbReference type="AlphaFoldDB" id="A0A553JJS2"/>
<comment type="subunit">
    <text evidence="2 4">Monomer. Interacts with PqqE.</text>
</comment>
<evidence type="ECO:0000313" key="5">
    <source>
        <dbReference type="EMBL" id="TRY12712.1"/>
    </source>
</evidence>
<comment type="function">
    <text evidence="4">Functions as a PqqA binding protein and presents PqqA to PqqE, in the pyrroloquinoline quinone (PQQ) biosynthetic pathway.</text>
</comment>
<reference evidence="6" key="1">
    <citation type="submission" date="2019-07" db="EMBL/GenBank/DDBJ databases">
        <title>Shewanella sp. YLB-08 draft genomic sequence.</title>
        <authorList>
            <person name="Yu L."/>
        </authorList>
    </citation>
    <scope>NUCLEOTIDE SEQUENCE [LARGE SCALE GENOMIC DNA]</scope>
    <source>
        <strain evidence="6">JCM 20706</strain>
    </source>
</reference>